<name>A0AAP0J806_9MAGN</name>
<dbReference type="Proteomes" id="UP001420932">
    <property type="component" value="Unassembled WGS sequence"/>
</dbReference>
<comment type="caution">
    <text evidence="1">The sequence shown here is derived from an EMBL/GenBank/DDBJ whole genome shotgun (WGS) entry which is preliminary data.</text>
</comment>
<keyword evidence="2" id="KW-1185">Reference proteome</keyword>
<accession>A0AAP0J806</accession>
<organism evidence="1 2">
    <name type="scientific">Stephania yunnanensis</name>
    <dbReference type="NCBI Taxonomy" id="152371"/>
    <lineage>
        <taxon>Eukaryota</taxon>
        <taxon>Viridiplantae</taxon>
        <taxon>Streptophyta</taxon>
        <taxon>Embryophyta</taxon>
        <taxon>Tracheophyta</taxon>
        <taxon>Spermatophyta</taxon>
        <taxon>Magnoliopsida</taxon>
        <taxon>Ranunculales</taxon>
        <taxon>Menispermaceae</taxon>
        <taxon>Menispermoideae</taxon>
        <taxon>Cissampelideae</taxon>
        <taxon>Stephania</taxon>
    </lineage>
</organism>
<evidence type="ECO:0000313" key="1">
    <source>
        <dbReference type="EMBL" id="KAK9128720.1"/>
    </source>
</evidence>
<protein>
    <submittedName>
        <fullName evidence="1">Uncharacterized protein</fullName>
    </submittedName>
</protein>
<proteinExistence type="predicted"/>
<reference evidence="1 2" key="1">
    <citation type="submission" date="2024-01" db="EMBL/GenBank/DDBJ databases">
        <title>Genome assemblies of Stephania.</title>
        <authorList>
            <person name="Yang L."/>
        </authorList>
    </citation>
    <scope>NUCLEOTIDE SEQUENCE [LARGE SCALE GENOMIC DNA]</scope>
    <source>
        <strain evidence="1">YNDBR</strain>
        <tissue evidence="1">Leaf</tissue>
    </source>
</reference>
<evidence type="ECO:0000313" key="2">
    <source>
        <dbReference type="Proteomes" id="UP001420932"/>
    </source>
</evidence>
<dbReference type="EMBL" id="JBBNAF010000007">
    <property type="protein sequence ID" value="KAK9128720.1"/>
    <property type="molecule type" value="Genomic_DNA"/>
</dbReference>
<dbReference type="AlphaFoldDB" id="A0AAP0J806"/>
<gene>
    <name evidence="1" type="ORF">Syun_017517</name>
</gene>
<sequence>MRAGHGGPSSEPINCKWTRATLTSIGPNAWPSRDGLGMALSRAFLGIEHLTQNCTLNIKVKKFNQMKGVLRRAPAKACQCRAKACLSRVKACQGRALAHAKVMSRHAGSCQGVLRHAKIVPRRVRHAKVVPELCHGVPRSCQGRVGAMPSHAKAVPKPCQGNVKAYSGYVKAVLESCQGHAKVVSKHAKLVLKAYQGMLGPRQRHAKVLPRLAKVCQFLPWLAKVMFVSRHQGHAKALRPYQGCATTVKAPLELGVVFPSTKDLVVACMLRSDRVGSPPGMRRRGRREWLGQFRMAGLNVVHAKSWPVALNLLGEMTL</sequence>